<evidence type="ECO:0000313" key="1">
    <source>
        <dbReference type="EMBL" id="KAJ3805232.1"/>
    </source>
</evidence>
<reference evidence="1" key="1">
    <citation type="submission" date="2022-09" db="EMBL/GenBank/DDBJ databases">
        <title>A Global Phylogenomic Analysis of the Shiitake Genus Lentinula.</title>
        <authorList>
            <consortium name="DOE Joint Genome Institute"/>
            <person name="Sierra-Patev S."/>
            <person name="Min B."/>
            <person name="Naranjo-Ortiz M."/>
            <person name="Looney B."/>
            <person name="Konkel Z."/>
            <person name="Slot J.C."/>
            <person name="Sakamoto Y."/>
            <person name="Steenwyk J.L."/>
            <person name="Rokas A."/>
            <person name="Carro J."/>
            <person name="Camarero S."/>
            <person name="Ferreira P."/>
            <person name="Molpeceres G."/>
            <person name="Ruiz-Duenas F.J."/>
            <person name="Serrano A."/>
            <person name="Henrissat B."/>
            <person name="Drula E."/>
            <person name="Hughes K.W."/>
            <person name="Mata J.L."/>
            <person name="Ishikawa N.K."/>
            <person name="Vargas-Isla R."/>
            <person name="Ushijima S."/>
            <person name="Smith C.A."/>
            <person name="Ahrendt S."/>
            <person name="Andreopoulos W."/>
            <person name="He G."/>
            <person name="Labutti K."/>
            <person name="Lipzen A."/>
            <person name="Ng V."/>
            <person name="Riley R."/>
            <person name="Sandor L."/>
            <person name="Barry K."/>
            <person name="Martinez A.T."/>
            <person name="Xiao Y."/>
            <person name="Gibbons J.G."/>
            <person name="Terashima K."/>
            <person name="Grigoriev I.V."/>
            <person name="Hibbett D.S."/>
        </authorList>
    </citation>
    <scope>NUCLEOTIDE SEQUENCE</scope>
    <source>
        <strain evidence="1">TMI1499</strain>
    </source>
</reference>
<accession>A0ACC1TKK0</accession>
<dbReference type="EMBL" id="MU795645">
    <property type="protein sequence ID" value="KAJ3805232.1"/>
    <property type="molecule type" value="Genomic_DNA"/>
</dbReference>
<evidence type="ECO:0000313" key="2">
    <source>
        <dbReference type="Proteomes" id="UP001163835"/>
    </source>
</evidence>
<organism evidence="1 2">
    <name type="scientific">Lentinula aff. lateritia</name>
    <dbReference type="NCBI Taxonomy" id="2804960"/>
    <lineage>
        <taxon>Eukaryota</taxon>
        <taxon>Fungi</taxon>
        <taxon>Dikarya</taxon>
        <taxon>Basidiomycota</taxon>
        <taxon>Agaricomycotina</taxon>
        <taxon>Agaricomycetes</taxon>
        <taxon>Agaricomycetidae</taxon>
        <taxon>Agaricales</taxon>
        <taxon>Marasmiineae</taxon>
        <taxon>Omphalotaceae</taxon>
        <taxon>Lentinula</taxon>
    </lineage>
</organism>
<name>A0ACC1TKK0_9AGAR</name>
<proteinExistence type="predicted"/>
<keyword evidence="2" id="KW-1185">Reference proteome</keyword>
<gene>
    <name evidence="1" type="ORF">F5876DRAFT_82009</name>
</gene>
<sequence>MVKPHNSRDNPDIRVSTDQTPFPLSGLYSPGTTATREHQLKSLISSCPNYNSHPAIICQNDSNGVIHFQGSGHSPSTSSLCSFASQSRDHFTVAGGMVVSKPGAKADSSSNLPFNLPEQLAGQDGRFTLAQKGKKKAPLAIQKESSFPNLLYPPEFKLDRRPPKKKAGDWDIHIEWNFIHIHELLTQDQSASGQLLTALNKLQSNFTGFLSNFSHTSQLPLPPPPLPSPTSSPLSTPTSPLPTFTPNDLDSLHNATLQTESRRDLLSHISDGPCLPASPLLKCPHSEHEHAKPSPSKLPRIASPHQLGHHPSTIMVAPARWALSTATHPAFNNPLSLDDISSIKSYLKCTTHSNSTGVNAATYDLLIGIDNDLILPLFQCAIKQHEIPSSWLTSTIISIAKPGKDSTKTCNYCTIALESCILKFASLLVHHKLCLALEQSKTIPPSQNGFREGYRTNNNAFILRTIIDKARAQGETVTKC</sequence>
<protein>
    <submittedName>
        <fullName evidence="1">Uncharacterized protein</fullName>
    </submittedName>
</protein>
<comment type="caution">
    <text evidence="1">The sequence shown here is derived from an EMBL/GenBank/DDBJ whole genome shotgun (WGS) entry which is preliminary data.</text>
</comment>
<dbReference type="Proteomes" id="UP001163835">
    <property type="component" value="Unassembled WGS sequence"/>
</dbReference>